<protein>
    <submittedName>
        <fullName evidence="1">Glutathione-S-transferase</fullName>
    </submittedName>
</protein>
<accession>A0ACB6ZDT4</accession>
<proteinExistence type="predicted"/>
<dbReference type="EMBL" id="MU118027">
    <property type="protein sequence ID" value="KAF9647749.1"/>
    <property type="molecule type" value="Genomic_DNA"/>
</dbReference>
<gene>
    <name evidence="1" type="ORF">BDM02DRAFT_3116606</name>
</gene>
<comment type="caution">
    <text evidence="1">The sequence shown here is derived from an EMBL/GenBank/DDBJ whole genome shotgun (WGS) entry which is preliminary data.</text>
</comment>
<reference evidence="1" key="2">
    <citation type="journal article" date="2020" name="Nat. Commun.">
        <title>Large-scale genome sequencing of mycorrhizal fungi provides insights into the early evolution of symbiotic traits.</title>
        <authorList>
            <person name="Miyauchi S."/>
            <person name="Kiss E."/>
            <person name="Kuo A."/>
            <person name="Drula E."/>
            <person name="Kohler A."/>
            <person name="Sanchez-Garcia M."/>
            <person name="Morin E."/>
            <person name="Andreopoulos B."/>
            <person name="Barry K.W."/>
            <person name="Bonito G."/>
            <person name="Buee M."/>
            <person name="Carver A."/>
            <person name="Chen C."/>
            <person name="Cichocki N."/>
            <person name="Clum A."/>
            <person name="Culley D."/>
            <person name="Crous P.W."/>
            <person name="Fauchery L."/>
            <person name="Girlanda M."/>
            <person name="Hayes R.D."/>
            <person name="Keri Z."/>
            <person name="LaButti K."/>
            <person name="Lipzen A."/>
            <person name="Lombard V."/>
            <person name="Magnuson J."/>
            <person name="Maillard F."/>
            <person name="Murat C."/>
            <person name="Nolan M."/>
            <person name="Ohm R.A."/>
            <person name="Pangilinan J."/>
            <person name="Pereira M.F."/>
            <person name="Perotto S."/>
            <person name="Peter M."/>
            <person name="Pfister S."/>
            <person name="Riley R."/>
            <person name="Sitrit Y."/>
            <person name="Stielow J.B."/>
            <person name="Szollosi G."/>
            <person name="Zifcakova L."/>
            <person name="Stursova M."/>
            <person name="Spatafora J.W."/>
            <person name="Tedersoo L."/>
            <person name="Vaario L.M."/>
            <person name="Yamada A."/>
            <person name="Yan M."/>
            <person name="Wang P."/>
            <person name="Xu J."/>
            <person name="Bruns T."/>
            <person name="Baldrian P."/>
            <person name="Vilgalys R."/>
            <person name="Dunand C."/>
            <person name="Henrissat B."/>
            <person name="Grigoriev I.V."/>
            <person name="Hibbett D."/>
            <person name="Nagy L.G."/>
            <person name="Martin F.M."/>
        </authorList>
    </citation>
    <scope>NUCLEOTIDE SEQUENCE</scope>
    <source>
        <strain evidence="1">P2</strain>
    </source>
</reference>
<sequence length="256" mass="29340">MASQVLQLYPRASGLAEETVKNHQTDCELVLHGGWFCPFTQKCWIALEERGIPYKYVETNPFNKDPALLALNPKGLIPALTYQGKPLHDSHIILEFLEDAYPQYKPQLRPTGPYHAAQARIWVDFINKFIVPGYFRIFHAQTPELQASALGEWIKYLQCYADKIHGPYFFGEEFSIVDLSIVGWAIRDWVLVEHRGFRREAVSPKFTAYCELLANRPTVRRTFSNKENYEAIYALHLAGTIKSSIVDAIKHGRSLP</sequence>
<organism evidence="1 2">
    <name type="scientific">Thelephora ganbajun</name>
    <name type="common">Ganba fungus</name>
    <dbReference type="NCBI Taxonomy" id="370292"/>
    <lineage>
        <taxon>Eukaryota</taxon>
        <taxon>Fungi</taxon>
        <taxon>Dikarya</taxon>
        <taxon>Basidiomycota</taxon>
        <taxon>Agaricomycotina</taxon>
        <taxon>Agaricomycetes</taxon>
        <taxon>Thelephorales</taxon>
        <taxon>Thelephoraceae</taxon>
        <taxon>Thelephora</taxon>
    </lineage>
</organism>
<reference evidence="1" key="1">
    <citation type="submission" date="2019-10" db="EMBL/GenBank/DDBJ databases">
        <authorList>
            <consortium name="DOE Joint Genome Institute"/>
            <person name="Kuo A."/>
            <person name="Miyauchi S."/>
            <person name="Kiss E."/>
            <person name="Drula E."/>
            <person name="Kohler A."/>
            <person name="Sanchez-Garcia M."/>
            <person name="Andreopoulos B."/>
            <person name="Barry K.W."/>
            <person name="Bonito G."/>
            <person name="Buee M."/>
            <person name="Carver A."/>
            <person name="Chen C."/>
            <person name="Cichocki N."/>
            <person name="Clum A."/>
            <person name="Culley D."/>
            <person name="Crous P.W."/>
            <person name="Fauchery L."/>
            <person name="Girlanda M."/>
            <person name="Hayes R."/>
            <person name="Keri Z."/>
            <person name="Labutti K."/>
            <person name="Lipzen A."/>
            <person name="Lombard V."/>
            <person name="Magnuson J."/>
            <person name="Maillard F."/>
            <person name="Morin E."/>
            <person name="Murat C."/>
            <person name="Nolan M."/>
            <person name="Ohm R."/>
            <person name="Pangilinan J."/>
            <person name="Pereira M."/>
            <person name="Perotto S."/>
            <person name="Peter M."/>
            <person name="Riley R."/>
            <person name="Sitrit Y."/>
            <person name="Stielow B."/>
            <person name="Szollosi G."/>
            <person name="Zifcakova L."/>
            <person name="Stursova M."/>
            <person name="Spatafora J.W."/>
            <person name="Tedersoo L."/>
            <person name="Vaario L.-M."/>
            <person name="Yamada A."/>
            <person name="Yan M."/>
            <person name="Wang P."/>
            <person name="Xu J."/>
            <person name="Bruns T."/>
            <person name="Baldrian P."/>
            <person name="Vilgalys R."/>
            <person name="Henrissat B."/>
            <person name="Grigoriev I.V."/>
            <person name="Hibbett D."/>
            <person name="Nagy L.G."/>
            <person name="Martin F.M."/>
        </authorList>
    </citation>
    <scope>NUCLEOTIDE SEQUENCE</scope>
    <source>
        <strain evidence="1">P2</strain>
    </source>
</reference>
<evidence type="ECO:0000313" key="2">
    <source>
        <dbReference type="Proteomes" id="UP000886501"/>
    </source>
</evidence>
<name>A0ACB6ZDT4_THEGA</name>
<dbReference type="Proteomes" id="UP000886501">
    <property type="component" value="Unassembled WGS sequence"/>
</dbReference>
<evidence type="ECO:0000313" key="1">
    <source>
        <dbReference type="EMBL" id="KAF9647749.1"/>
    </source>
</evidence>
<keyword evidence="2" id="KW-1185">Reference proteome</keyword>